<dbReference type="InterPro" id="IPR009057">
    <property type="entry name" value="Homeodomain-like_sf"/>
</dbReference>
<dbReference type="PANTHER" id="PTHR43280">
    <property type="entry name" value="ARAC-FAMILY TRANSCRIPTIONAL REGULATOR"/>
    <property type="match status" value="1"/>
</dbReference>
<dbReference type="SMART" id="SM00342">
    <property type="entry name" value="HTH_ARAC"/>
    <property type="match status" value="1"/>
</dbReference>
<dbReference type="SUPFAM" id="SSF51215">
    <property type="entry name" value="Regulatory protein AraC"/>
    <property type="match status" value="1"/>
</dbReference>
<keyword evidence="6" id="KW-1185">Reference proteome</keyword>
<dbReference type="Pfam" id="PF12833">
    <property type="entry name" value="HTH_18"/>
    <property type="match status" value="1"/>
</dbReference>
<keyword evidence="2" id="KW-0238">DNA-binding</keyword>
<dbReference type="InterPro" id="IPR020449">
    <property type="entry name" value="Tscrpt_reg_AraC-type_HTH"/>
</dbReference>
<evidence type="ECO:0000256" key="1">
    <source>
        <dbReference type="ARBA" id="ARBA00023015"/>
    </source>
</evidence>
<evidence type="ECO:0000256" key="2">
    <source>
        <dbReference type="ARBA" id="ARBA00023125"/>
    </source>
</evidence>
<feature type="domain" description="HTH araC/xylS-type" evidence="4">
    <location>
        <begin position="178"/>
        <end position="276"/>
    </location>
</feature>
<evidence type="ECO:0000256" key="3">
    <source>
        <dbReference type="ARBA" id="ARBA00023163"/>
    </source>
</evidence>
<comment type="caution">
    <text evidence="5">The sequence shown here is derived from an EMBL/GenBank/DDBJ whole genome shotgun (WGS) entry which is preliminary data.</text>
</comment>
<dbReference type="InterPro" id="IPR003313">
    <property type="entry name" value="AraC-bd"/>
</dbReference>
<reference evidence="5 6" key="1">
    <citation type="submission" date="2021-03" db="EMBL/GenBank/DDBJ databases">
        <title>Genomic Encyclopedia of Type Strains, Phase IV (KMG-IV): sequencing the most valuable type-strain genomes for metagenomic binning, comparative biology and taxonomic classification.</title>
        <authorList>
            <person name="Goeker M."/>
        </authorList>
    </citation>
    <scope>NUCLEOTIDE SEQUENCE [LARGE SCALE GENOMIC DNA]</scope>
    <source>
        <strain evidence="5 6">DSM 28783</strain>
    </source>
</reference>
<dbReference type="PROSITE" id="PS01124">
    <property type="entry name" value="HTH_ARAC_FAMILY_2"/>
    <property type="match status" value="1"/>
</dbReference>
<dbReference type="Pfam" id="PF02311">
    <property type="entry name" value="AraC_binding"/>
    <property type="match status" value="1"/>
</dbReference>
<dbReference type="SUPFAM" id="SSF46689">
    <property type="entry name" value="Homeodomain-like"/>
    <property type="match status" value="2"/>
</dbReference>
<dbReference type="PROSITE" id="PS00041">
    <property type="entry name" value="HTH_ARAC_FAMILY_1"/>
    <property type="match status" value="1"/>
</dbReference>
<proteinExistence type="predicted"/>
<dbReference type="PRINTS" id="PR00032">
    <property type="entry name" value="HTHARAC"/>
</dbReference>
<sequence>MKALDRGVSQSSEIFFHIPSDFAVKALYYISYVGNFECTKNYQITRNYLNLFLLIFIDDGNMTITYRKKTMIAIPGDIVILDCKEPHSYGAVGNLKFHFFHFNGSGSQPYFDLITSENSYILNPSRRLMVDSSFETIFQLAKENVLNEHLISVQVHYILSALALSKNEYSTLENSIVNNSIVFIEKFFYNDLSVKDIADNVNLSEFYFSRLFKKYTNKSPHKYLLGIRLNYSQKQLLTSTKTIEVIASECGFKSTTQFIRAFKKAIGITPNKFRQSAI</sequence>
<dbReference type="RefSeq" id="WP_209701983.1">
    <property type="nucleotide sequence ID" value="NZ_JAGGLM010000007.1"/>
</dbReference>
<evidence type="ECO:0000313" key="6">
    <source>
        <dbReference type="Proteomes" id="UP001519307"/>
    </source>
</evidence>
<accession>A0ABS4KS32</accession>
<name>A0ABS4KS32_9CLOT</name>
<dbReference type="InterPro" id="IPR037923">
    <property type="entry name" value="HTH-like"/>
</dbReference>
<protein>
    <submittedName>
        <fullName evidence="5">AraC-like DNA-binding protein</fullName>
    </submittedName>
</protein>
<gene>
    <name evidence="5" type="ORF">J2Z42_001497</name>
</gene>
<keyword evidence="3" id="KW-0804">Transcription</keyword>
<dbReference type="PANTHER" id="PTHR43280:SF2">
    <property type="entry name" value="HTH-TYPE TRANSCRIPTIONAL REGULATOR EXSA"/>
    <property type="match status" value="1"/>
</dbReference>
<evidence type="ECO:0000313" key="5">
    <source>
        <dbReference type="EMBL" id="MBP2032823.1"/>
    </source>
</evidence>
<organism evidence="5 6">
    <name type="scientific">Clostridium algifaecis</name>
    <dbReference type="NCBI Taxonomy" id="1472040"/>
    <lineage>
        <taxon>Bacteria</taxon>
        <taxon>Bacillati</taxon>
        <taxon>Bacillota</taxon>
        <taxon>Clostridia</taxon>
        <taxon>Eubacteriales</taxon>
        <taxon>Clostridiaceae</taxon>
        <taxon>Clostridium</taxon>
    </lineage>
</organism>
<dbReference type="InterPro" id="IPR018060">
    <property type="entry name" value="HTH_AraC"/>
</dbReference>
<dbReference type="EMBL" id="JAGGLM010000007">
    <property type="protein sequence ID" value="MBP2032823.1"/>
    <property type="molecule type" value="Genomic_DNA"/>
</dbReference>
<evidence type="ECO:0000259" key="4">
    <source>
        <dbReference type="PROSITE" id="PS01124"/>
    </source>
</evidence>
<dbReference type="Gene3D" id="1.10.10.60">
    <property type="entry name" value="Homeodomain-like"/>
    <property type="match status" value="2"/>
</dbReference>
<dbReference type="InterPro" id="IPR018062">
    <property type="entry name" value="HTH_AraC-typ_CS"/>
</dbReference>
<dbReference type="Proteomes" id="UP001519307">
    <property type="component" value="Unassembled WGS sequence"/>
</dbReference>
<keyword evidence="1" id="KW-0805">Transcription regulation</keyword>